<protein>
    <recommendedName>
        <fullName evidence="2">histidine kinase</fullName>
        <ecNumber evidence="2">2.7.13.3</ecNumber>
    </recommendedName>
</protein>
<proteinExistence type="predicted"/>
<dbReference type="PROSITE" id="PS50109">
    <property type="entry name" value="HIS_KIN"/>
    <property type="match status" value="1"/>
</dbReference>
<feature type="compositionally biased region" description="Polar residues" evidence="7">
    <location>
        <begin position="515"/>
        <end position="525"/>
    </location>
</feature>
<accession>A0ABW1J2E1</accession>
<organism evidence="10 11">
    <name type="scientific">Pseudonocardia hispaniensis</name>
    <dbReference type="NCBI Taxonomy" id="904933"/>
    <lineage>
        <taxon>Bacteria</taxon>
        <taxon>Bacillati</taxon>
        <taxon>Actinomycetota</taxon>
        <taxon>Actinomycetes</taxon>
        <taxon>Pseudonocardiales</taxon>
        <taxon>Pseudonocardiaceae</taxon>
        <taxon>Pseudonocardia</taxon>
    </lineage>
</organism>
<keyword evidence="8" id="KW-1133">Transmembrane helix</keyword>
<evidence type="ECO:0000313" key="10">
    <source>
        <dbReference type="EMBL" id="MFC5994862.1"/>
    </source>
</evidence>
<dbReference type="GO" id="GO:0016301">
    <property type="term" value="F:kinase activity"/>
    <property type="evidence" value="ECO:0007669"/>
    <property type="project" value="UniProtKB-KW"/>
</dbReference>
<evidence type="ECO:0000256" key="3">
    <source>
        <dbReference type="ARBA" id="ARBA00022553"/>
    </source>
</evidence>
<dbReference type="PANTHER" id="PTHR44936">
    <property type="entry name" value="SENSOR PROTEIN CREC"/>
    <property type="match status" value="1"/>
</dbReference>
<comment type="catalytic activity">
    <reaction evidence="1">
        <text>ATP + protein L-histidine = ADP + protein N-phospho-L-histidine.</text>
        <dbReference type="EC" id="2.7.13.3"/>
    </reaction>
</comment>
<evidence type="ECO:0000256" key="1">
    <source>
        <dbReference type="ARBA" id="ARBA00000085"/>
    </source>
</evidence>
<keyword evidence="3" id="KW-0597">Phosphoprotein</keyword>
<dbReference type="PANTHER" id="PTHR44936:SF9">
    <property type="entry name" value="SENSOR PROTEIN CREC"/>
    <property type="match status" value="1"/>
</dbReference>
<name>A0ABW1J2E1_9PSEU</name>
<feature type="transmembrane region" description="Helical" evidence="8">
    <location>
        <begin position="21"/>
        <end position="41"/>
    </location>
</feature>
<evidence type="ECO:0000256" key="4">
    <source>
        <dbReference type="ARBA" id="ARBA00022679"/>
    </source>
</evidence>
<feature type="transmembrane region" description="Helical" evidence="8">
    <location>
        <begin position="229"/>
        <end position="250"/>
    </location>
</feature>
<keyword evidence="8" id="KW-0472">Membrane</keyword>
<keyword evidence="4" id="KW-0808">Transferase</keyword>
<dbReference type="InterPro" id="IPR005467">
    <property type="entry name" value="His_kinase_dom"/>
</dbReference>
<feature type="domain" description="Histidine kinase" evidence="9">
    <location>
        <begin position="284"/>
        <end position="486"/>
    </location>
</feature>
<feature type="transmembrane region" description="Helical" evidence="8">
    <location>
        <begin position="79"/>
        <end position="98"/>
    </location>
</feature>
<dbReference type="SUPFAM" id="SSF55874">
    <property type="entry name" value="ATPase domain of HSP90 chaperone/DNA topoisomerase II/histidine kinase"/>
    <property type="match status" value="1"/>
</dbReference>
<keyword evidence="6" id="KW-0902">Two-component regulatory system</keyword>
<gene>
    <name evidence="10" type="ORF">ACFQE5_11645</name>
</gene>
<evidence type="ECO:0000256" key="2">
    <source>
        <dbReference type="ARBA" id="ARBA00012438"/>
    </source>
</evidence>
<dbReference type="Proteomes" id="UP001596302">
    <property type="component" value="Unassembled WGS sequence"/>
</dbReference>
<evidence type="ECO:0000256" key="5">
    <source>
        <dbReference type="ARBA" id="ARBA00022777"/>
    </source>
</evidence>
<feature type="region of interest" description="Disordered" evidence="7">
    <location>
        <begin position="488"/>
        <end position="525"/>
    </location>
</feature>
<feature type="compositionally biased region" description="Basic residues" evidence="7">
    <location>
        <begin position="490"/>
        <end position="504"/>
    </location>
</feature>
<feature type="transmembrane region" description="Helical" evidence="8">
    <location>
        <begin position="200"/>
        <end position="217"/>
    </location>
</feature>
<dbReference type="EC" id="2.7.13.3" evidence="2"/>
<sequence>MAALRRLRGGLAGQARDLIGVYLIGLGLVGLTLLVTTNGVIPQDDALDLLILGTVGLGSAAALLGDVSGRFLADLRPSWIAAALALYTLVVVPNTTLWPDPHDGAATVVLASRMTAFIAMLILLLVAVRPPVWAGHWAAWLTAAAGVLVSIGAAHGAVAAPGVFTALTRPAVLTVVVIVAWAATSTWLMVDGLRRRDPTVWWMSLGLLMVALAHVYRVLAGIEHFEPDLVFGAIRLIGMLTVLVGTLQVVRGEVDAARGEQEELQEELRVAATHMQRASAWVAERDHELRNGLAGLAGITQLLSTGPGDTEREHLRSAVLRELSRLAAIVEDDRTVLAAPVPDHRGYEVTPVLTNLVRLRRAAGARIELDSPPGLRTTGSPDVLTQVIGNLLSNSARHAPGAAVRIRTLPAGGRIQIEVSDDGPGIAPGQERLVLDRGVRGATSDGHGLGLFVSRELLDRVGGSLRMLARGGLGGCTAIVELPWAPPAVPHRRVPTSGRPRRRTGQAARRIGMPNGTQLSGQRSQ</sequence>
<comment type="caution">
    <text evidence="10">The sequence shown here is derived from an EMBL/GenBank/DDBJ whole genome shotgun (WGS) entry which is preliminary data.</text>
</comment>
<dbReference type="InterPro" id="IPR050980">
    <property type="entry name" value="2C_sensor_his_kinase"/>
</dbReference>
<keyword evidence="11" id="KW-1185">Reference proteome</keyword>
<evidence type="ECO:0000256" key="6">
    <source>
        <dbReference type="ARBA" id="ARBA00023012"/>
    </source>
</evidence>
<keyword evidence="8" id="KW-0812">Transmembrane</keyword>
<evidence type="ECO:0000259" key="9">
    <source>
        <dbReference type="PROSITE" id="PS50109"/>
    </source>
</evidence>
<dbReference type="InterPro" id="IPR003594">
    <property type="entry name" value="HATPase_dom"/>
</dbReference>
<reference evidence="11" key="1">
    <citation type="journal article" date="2019" name="Int. J. Syst. Evol. Microbiol.">
        <title>The Global Catalogue of Microorganisms (GCM) 10K type strain sequencing project: providing services to taxonomists for standard genome sequencing and annotation.</title>
        <authorList>
            <consortium name="The Broad Institute Genomics Platform"/>
            <consortium name="The Broad Institute Genome Sequencing Center for Infectious Disease"/>
            <person name="Wu L."/>
            <person name="Ma J."/>
        </authorList>
    </citation>
    <scope>NUCLEOTIDE SEQUENCE [LARGE SCALE GENOMIC DNA]</scope>
    <source>
        <strain evidence="11">CCM 8391</strain>
    </source>
</reference>
<dbReference type="RefSeq" id="WP_379584879.1">
    <property type="nucleotide sequence ID" value="NZ_JBHSQW010000025.1"/>
</dbReference>
<dbReference type="CDD" id="cd00082">
    <property type="entry name" value="HisKA"/>
    <property type="match status" value="1"/>
</dbReference>
<evidence type="ECO:0000256" key="8">
    <source>
        <dbReference type="SAM" id="Phobius"/>
    </source>
</evidence>
<dbReference type="SMART" id="SM00387">
    <property type="entry name" value="HATPase_c"/>
    <property type="match status" value="1"/>
</dbReference>
<evidence type="ECO:0000256" key="7">
    <source>
        <dbReference type="SAM" id="MobiDB-lite"/>
    </source>
</evidence>
<dbReference type="EMBL" id="JBHSQW010000025">
    <property type="protein sequence ID" value="MFC5994862.1"/>
    <property type="molecule type" value="Genomic_DNA"/>
</dbReference>
<dbReference type="InterPro" id="IPR003661">
    <property type="entry name" value="HisK_dim/P_dom"/>
</dbReference>
<dbReference type="Gene3D" id="1.10.287.130">
    <property type="match status" value="1"/>
</dbReference>
<feature type="transmembrane region" description="Helical" evidence="8">
    <location>
        <begin position="170"/>
        <end position="188"/>
    </location>
</feature>
<feature type="transmembrane region" description="Helical" evidence="8">
    <location>
        <begin position="104"/>
        <end position="128"/>
    </location>
</feature>
<feature type="transmembrane region" description="Helical" evidence="8">
    <location>
        <begin position="140"/>
        <end position="164"/>
    </location>
</feature>
<keyword evidence="5 10" id="KW-0418">Kinase</keyword>
<dbReference type="Pfam" id="PF02518">
    <property type="entry name" value="HATPase_c"/>
    <property type="match status" value="1"/>
</dbReference>
<dbReference type="Gene3D" id="3.30.565.10">
    <property type="entry name" value="Histidine kinase-like ATPase, C-terminal domain"/>
    <property type="match status" value="1"/>
</dbReference>
<evidence type="ECO:0000313" key="11">
    <source>
        <dbReference type="Proteomes" id="UP001596302"/>
    </source>
</evidence>
<dbReference type="InterPro" id="IPR036890">
    <property type="entry name" value="HATPase_C_sf"/>
</dbReference>